<gene>
    <name evidence="3" type="ORF">FGL95_21930</name>
</gene>
<feature type="domain" description="DUF8020" evidence="2">
    <location>
        <begin position="34"/>
        <end position="104"/>
    </location>
</feature>
<protein>
    <recommendedName>
        <fullName evidence="2">DUF8020 domain-containing protein</fullName>
    </recommendedName>
</protein>
<reference evidence="3 4" key="1">
    <citation type="submission" date="2019-05" db="EMBL/GenBank/DDBJ databases">
        <authorList>
            <person name="Lee S.D."/>
        </authorList>
    </citation>
    <scope>NUCLEOTIDE SEQUENCE [LARGE SCALE GENOMIC DNA]</scope>
    <source>
        <strain evidence="3 4">YC2-7</strain>
    </source>
</reference>
<sequence length="202" mass="21281">MNLMKSSALITSTVVAAALFGAVTAQADPADPTINYTTTWVGESTVNTHIDSGQFRLVDSQVQLVDTAGTVREVVPTYYSFENITYPIAANISEDGQNLQMTPKDLPTMVSEVVARDRTAAWETLKTEAMSWWNSGGMMAVAVGATVGQVVGCIAILLNPIAGCILGTIIGAGIGAIVGVAQTGQHLQPAMMDYLKTYQPAP</sequence>
<evidence type="ECO:0000313" key="3">
    <source>
        <dbReference type="EMBL" id="NMN97699.1"/>
    </source>
</evidence>
<name>A0A848KHD7_9NOCA</name>
<dbReference type="InterPro" id="IPR058333">
    <property type="entry name" value="DUF8020"/>
</dbReference>
<feature type="signal peptide" evidence="1">
    <location>
        <begin position="1"/>
        <end position="27"/>
    </location>
</feature>
<proteinExistence type="predicted"/>
<dbReference type="Proteomes" id="UP000535543">
    <property type="component" value="Unassembled WGS sequence"/>
</dbReference>
<evidence type="ECO:0000256" key="1">
    <source>
        <dbReference type="SAM" id="SignalP"/>
    </source>
</evidence>
<keyword evidence="4" id="KW-1185">Reference proteome</keyword>
<dbReference type="Pfam" id="PF26059">
    <property type="entry name" value="DUF8020"/>
    <property type="match status" value="1"/>
</dbReference>
<feature type="chain" id="PRO_5032897742" description="DUF8020 domain-containing protein" evidence="1">
    <location>
        <begin position="28"/>
        <end position="202"/>
    </location>
</feature>
<organism evidence="3 4">
    <name type="scientific">Antrihabitans stalactiti</name>
    <dbReference type="NCBI Taxonomy" id="2584121"/>
    <lineage>
        <taxon>Bacteria</taxon>
        <taxon>Bacillati</taxon>
        <taxon>Actinomycetota</taxon>
        <taxon>Actinomycetes</taxon>
        <taxon>Mycobacteriales</taxon>
        <taxon>Nocardiaceae</taxon>
        <taxon>Antrihabitans</taxon>
    </lineage>
</organism>
<reference evidence="3 4" key="2">
    <citation type="submission" date="2020-06" db="EMBL/GenBank/DDBJ databases">
        <title>Antribacter stalactiti gen. nov., sp. nov., a new member of the family Nacardiaceae isolated from a cave.</title>
        <authorList>
            <person name="Kim I.S."/>
        </authorList>
    </citation>
    <scope>NUCLEOTIDE SEQUENCE [LARGE SCALE GENOMIC DNA]</scope>
    <source>
        <strain evidence="3 4">YC2-7</strain>
    </source>
</reference>
<dbReference type="EMBL" id="VCQU01000008">
    <property type="protein sequence ID" value="NMN97699.1"/>
    <property type="molecule type" value="Genomic_DNA"/>
</dbReference>
<keyword evidence="1" id="KW-0732">Signal</keyword>
<accession>A0A848KHD7</accession>
<evidence type="ECO:0000259" key="2">
    <source>
        <dbReference type="Pfam" id="PF26059"/>
    </source>
</evidence>
<dbReference type="RefSeq" id="WP_169590771.1">
    <property type="nucleotide sequence ID" value="NZ_VCQU01000008.1"/>
</dbReference>
<comment type="caution">
    <text evidence="3">The sequence shown here is derived from an EMBL/GenBank/DDBJ whole genome shotgun (WGS) entry which is preliminary data.</text>
</comment>
<evidence type="ECO:0000313" key="4">
    <source>
        <dbReference type="Proteomes" id="UP000535543"/>
    </source>
</evidence>
<dbReference type="AlphaFoldDB" id="A0A848KHD7"/>